<sequence>MGINQSSPSCEVNACLNQVIGHTNNNGFVQYQSCIAMFGSPAVTVTTAAPETIYSTATDTVSYTDVTVVMSTVVETVYQTSTSFAEVLETVTEYTATNVVTEATTVTVGATATPAKKKKKRGACHHGPTTSTFLSSTAAASSAPSSSVPVLDEYSSACSCIYAVSSTSTYTEVPLPSLAATTLTVSSAIPTTSVSVVTEYVTVTVPEAATTTRTSTISTALDTTTRSTMTLTTSPPPDATSSSLVIANGPRAGRYLTLVNGYLQFGANNAGVDVAVRLVIPPSGGAAQLALASDPSVKMVSLQTTSIAGVLGFESDAVAAAAGNPAVTCTNTDGNVACAIPGRGFTKVFNCGAYLYIVSPAWAQSSGCTAVTFNVSA</sequence>
<organism evidence="1 2">
    <name type="scientific">Rhypophila decipiens</name>
    <dbReference type="NCBI Taxonomy" id="261697"/>
    <lineage>
        <taxon>Eukaryota</taxon>
        <taxon>Fungi</taxon>
        <taxon>Dikarya</taxon>
        <taxon>Ascomycota</taxon>
        <taxon>Pezizomycotina</taxon>
        <taxon>Sordariomycetes</taxon>
        <taxon>Sordariomycetidae</taxon>
        <taxon>Sordariales</taxon>
        <taxon>Naviculisporaceae</taxon>
        <taxon>Rhypophila</taxon>
    </lineage>
</organism>
<reference evidence="1" key="1">
    <citation type="journal article" date="2023" name="Mol. Phylogenet. Evol.">
        <title>Genome-scale phylogeny and comparative genomics of the fungal order Sordariales.</title>
        <authorList>
            <person name="Hensen N."/>
            <person name="Bonometti L."/>
            <person name="Westerberg I."/>
            <person name="Brannstrom I.O."/>
            <person name="Guillou S."/>
            <person name="Cros-Aarteil S."/>
            <person name="Calhoun S."/>
            <person name="Haridas S."/>
            <person name="Kuo A."/>
            <person name="Mondo S."/>
            <person name="Pangilinan J."/>
            <person name="Riley R."/>
            <person name="LaButti K."/>
            <person name="Andreopoulos B."/>
            <person name="Lipzen A."/>
            <person name="Chen C."/>
            <person name="Yan M."/>
            <person name="Daum C."/>
            <person name="Ng V."/>
            <person name="Clum A."/>
            <person name="Steindorff A."/>
            <person name="Ohm R.A."/>
            <person name="Martin F."/>
            <person name="Silar P."/>
            <person name="Natvig D.O."/>
            <person name="Lalanne C."/>
            <person name="Gautier V."/>
            <person name="Ament-Velasquez S.L."/>
            <person name="Kruys A."/>
            <person name="Hutchinson M.I."/>
            <person name="Powell A.J."/>
            <person name="Barry K."/>
            <person name="Miller A.N."/>
            <person name="Grigoriev I.V."/>
            <person name="Debuchy R."/>
            <person name="Gladieux P."/>
            <person name="Hiltunen Thoren M."/>
            <person name="Johannesson H."/>
        </authorList>
    </citation>
    <scope>NUCLEOTIDE SEQUENCE</scope>
    <source>
        <strain evidence="1">PSN293</strain>
    </source>
</reference>
<dbReference type="EMBL" id="MU858231">
    <property type="protein sequence ID" value="KAK4208725.1"/>
    <property type="molecule type" value="Genomic_DNA"/>
</dbReference>
<keyword evidence="2" id="KW-1185">Reference proteome</keyword>
<reference evidence="1" key="2">
    <citation type="submission" date="2023-05" db="EMBL/GenBank/DDBJ databases">
        <authorList>
            <consortium name="Lawrence Berkeley National Laboratory"/>
            <person name="Steindorff A."/>
            <person name="Hensen N."/>
            <person name="Bonometti L."/>
            <person name="Westerberg I."/>
            <person name="Brannstrom I.O."/>
            <person name="Guillou S."/>
            <person name="Cros-Aarteil S."/>
            <person name="Calhoun S."/>
            <person name="Haridas S."/>
            <person name="Kuo A."/>
            <person name="Mondo S."/>
            <person name="Pangilinan J."/>
            <person name="Riley R."/>
            <person name="Labutti K."/>
            <person name="Andreopoulos B."/>
            <person name="Lipzen A."/>
            <person name="Chen C."/>
            <person name="Yanf M."/>
            <person name="Daum C."/>
            <person name="Ng V."/>
            <person name="Clum A."/>
            <person name="Ohm R."/>
            <person name="Martin F."/>
            <person name="Silar P."/>
            <person name="Natvig D."/>
            <person name="Lalanne C."/>
            <person name="Gautier V."/>
            <person name="Ament-Velasquez S.L."/>
            <person name="Kruys A."/>
            <person name="Hutchinson M.I."/>
            <person name="Powell A.J."/>
            <person name="Barry K."/>
            <person name="Miller A.N."/>
            <person name="Grigoriev I.V."/>
            <person name="Debuchy R."/>
            <person name="Gladieux P."/>
            <person name="Thoren M.H."/>
            <person name="Johannesson H."/>
        </authorList>
    </citation>
    <scope>NUCLEOTIDE SEQUENCE</scope>
    <source>
        <strain evidence="1">PSN293</strain>
    </source>
</reference>
<dbReference type="AlphaFoldDB" id="A0AAN6XY15"/>
<protein>
    <submittedName>
        <fullName evidence="1">Uncharacterized protein</fullName>
    </submittedName>
</protein>
<name>A0AAN6XY15_9PEZI</name>
<dbReference type="Proteomes" id="UP001301769">
    <property type="component" value="Unassembled WGS sequence"/>
</dbReference>
<evidence type="ECO:0000313" key="2">
    <source>
        <dbReference type="Proteomes" id="UP001301769"/>
    </source>
</evidence>
<comment type="caution">
    <text evidence="1">The sequence shown here is derived from an EMBL/GenBank/DDBJ whole genome shotgun (WGS) entry which is preliminary data.</text>
</comment>
<evidence type="ECO:0000313" key="1">
    <source>
        <dbReference type="EMBL" id="KAK4208725.1"/>
    </source>
</evidence>
<accession>A0AAN6XY15</accession>
<gene>
    <name evidence="1" type="ORF">QBC37DRAFT_475885</name>
</gene>
<proteinExistence type="predicted"/>